<dbReference type="RefSeq" id="XP_002423483.1">
    <property type="nucleotide sequence ID" value="XM_002423438.1"/>
</dbReference>
<dbReference type="PANTHER" id="PTHR21694:SF18">
    <property type="entry name" value="COILED-COIL DOMAIN-CONTAINING PROTEIN 63"/>
    <property type="match status" value="1"/>
</dbReference>
<dbReference type="EnsemblMetazoa" id="PHUM061520-RA">
    <property type="protein sequence ID" value="PHUM061520-PA"/>
    <property type="gene ID" value="PHUM061520"/>
</dbReference>
<gene>
    <name evidence="5" type="primary">8231011</name>
    <name evidence="4" type="ORF">Phum_PHUM061520</name>
</gene>
<dbReference type="InParanoid" id="E0VBI9"/>
<dbReference type="HOGENOM" id="CLU_361429_0_0_1"/>
<dbReference type="Proteomes" id="UP000009046">
    <property type="component" value="Unassembled WGS sequence"/>
</dbReference>
<keyword evidence="1 2" id="KW-0175">Coiled coil</keyword>
<evidence type="ECO:0000313" key="6">
    <source>
        <dbReference type="Proteomes" id="UP000009046"/>
    </source>
</evidence>
<feature type="domain" description="ODAD1 central coiled coil region" evidence="3">
    <location>
        <begin position="157"/>
        <end position="350"/>
    </location>
</feature>
<feature type="domain" description="ODAD1 central coiled coil region" evidence="3">
    <location>
        <begin position="466"/>
        <end position="738"/>
    </location>
</feature>
<evidence type="ECO:0000313" key="4">
    <source>
        <dbReference type="EMBL" id="EEB10745.1"/>
    </source>
</evidence>
<feature type="coiled-coil region" evidence="2">
    <location>
        <begin position="129"/>
        <end position="187"/>
    </location>
</feature>
<name>E0VBI9_PEDHC</name>
<dbReference type="OrthoDB" id="6766775at2759"/>
<dbReference type="InterPro" id="IPR051876">
    <property type="entry name" value="ODA-DC/CCD"/>
</dbReference>
<dbReference type="Pfam" id="PF21773">
    <property type="entry name" value="ODAD1_CC"/>
    <property type="match status" value="3"/>
</dbReference>
<dbReference type="EMBL" id="AAZO01000720">
    <property type="status" value="NOT_ANNOTATED_CDS"/>
    <property type="molecule type" value="Genomic_DNA"/>
</dbReference>
<feature type="domain" description="ODAD1 central coiled coil region" evidence="3">
    <location>
        <begin position="114"/>
        <end position="156"/>
    </location>
</feature>
<reference evidence="5" key="3">
    <citation type="submission" date="2020-05" db="UniProtKB">
        <authorList>
            <consortium name="EnsemblMetazoa"/>
        </authorList>
    </citation>
    <scope>IDENTIFICATION</scope>
    <source>
        <strain evidence="5">USDA</strain>
    </source>
</reference>
<accession>E0VBI9</accession>
<dbReference type="eggNOG" id="ENOG502QSIU">
    <property type="taxonomic scope" value="Eukaryota"/>
</dbReference>
<reference evidence="4" key="2">
    <citation type="submission" date="2007-04" db="EMBL/GenBank/DDBJ databases">
        <title>The genome of the human body louse.</title>
        <authorList>
            <consortium name="The Human Body Louse Genome Consortium"/>
            <person name="Kirkness E."/>
            <person name="Walenz B."/>
            <person name="Hass B."/>
            <person name="Bruggner R."/>
            <person name="Strausberg R."/>
        </authorList>
    </citation>
    <scope>NUCLEOTIDE SEQUENCE</scope>
    <source>
        <strain evidence="4">USDA</strain>
    </source>
</reference>
<dbReference type="CTD" id="8231011"/>
<keyword evidence="6" id="KW-1185">Reference proteome</keyword>
<sequence length="774" mass="90873">MENDKEAYSEDVRKIIIRQKTVLSHLEKEKEELKIMLACGDNKILKKKEEGRVRILQQQLKEFDDVGRKIKKEGLELKELGQKVDKVEKELRDFKIKHKLQDNSIEEIKKQAKTDENLETRLNVETIKFNKLITENQSLRQEIDHLLIERGKFNLIEEALTKLEALKARAKQDLILHSQEMRELKRKLDNETKIHDFVGAKGAKRINERETKELHLQEYKKILDDIKMYFQESDVERVISSYLKIEEDNLNLFRFINELNTQVGVLREQLCETREQIENQREKNLQTEKEQVDVLINLHDKLIVCVQEADEADEKFATCKTIIDQLLDGLNTVYKFIQCDPSPIMSLLGSNTSANIYNFDLFLNILEKRVIAIVNLAWYLSYSKVAVKAAKRYPGQVSYLREPVMREIVPVIPNPIDANKYISSQPCPLCTQKDDISEVDETIATPMEKNELIDLVKEVLFSVEYEDRMHNAITKLNRLQSCNYKYREKIDHYLKERTFFNQSYQELESKFITGKQIILDLMEQSTLAYDQREEAQSKLEALKQKGKLDVLIHSQEMKELQRQLDHDSKLQNFLGVKGQKRIMADLEAKQVLKQQQQKEELEKQIKNYQLLLEQIRKITEESNVDKLSAQFLKQEEENFALFNYVNELNNELEILHEQVKEVEKNVHEQHIANEVKANEKKIVIQGLEEELKIKKNESDKLLNKLMETRCASTKLLKSIKNVYEVLRSENNAVLELLGNKTEVTSYNVFLFLEIIERRSKELSILLTTTTTKNK</sequence>
<evidence type="ECO:0000256" key="1">
    <source>
        <dbReference type="ARBA" id="ARBA00023054"/>
    </source>
</evidence>
<dbReference type="KEGG" id="phu:Phum_PHUM061520"/>
<dbReference type="AlphaFoldDB" id="E0VBI9"/>
<dbReference type="EMBL" id="AAZO01000719">
    <property type="status" value="NOT_ANNOTATED_CDS"/>
    <property type="molecule type" value="Genomic_DNA"/>
</dbReference>
<feature type="coiled-coil region" evidence="2">
    <location>
        <begin position="584"/>
        <end position="621"/>
    </location>
</feature>
<feature type="coiled-coil region" evidence="2">
    <location>
        <begin position="70"/>
        <end position="97"/>
    </location>
</feature>
<dbReference type="VEuPathDB" id="VectorBase:PHUM061520"/>
<feature type="coiled-coil region" evidence="2">
    <location>
        <begin position="645"/>
        <end position="704"/>
    </location>
</feature>
<protein>
    <submittedName>
        <fullName evidence="4 5">Spindle pole body protein pcp1, putative</fullName>
    </submittedName>
</protein>
<evidence type="ECO:0000259" key="3">
    <source>
        <dbReference type="Pfam" id="PF21773"/>
    </source>
</evidence>
<dbReference type="OMA" id="LMETRCA"/>
<dbReference type="PANTHER" id="PTHR21694">
    <property type="entry name" value="COILED-COIL DOMAIN-CONTAINING PROTEIN 63"/>
    <property type="match status" value="1"/>
</dbReference>
<evidence type="ECO:0000256" key="2">
    <source>
        <dbReference type="SAM" id="Coils"/>
    </source>
</evidence>
<dbReference type="InterPro" id="IPR049258">
    <property type="entry name" value="ODAD1_CC"/>
</dbReference>
<dbReference type="STRING" id="121224.E0VBI9"/>
<dbReference type="EMBL" id="DS235030">
    <property type="protein sequence ID" value="EEB10745.1"/>
    <property type="molecule type" value="Genomic_DNA"/>
</dbReference>
<reference evidence="4" key="1">
    <citation type="submission" date="2007-04" db="EMBL/GenBank/DDBJ databases">
        <title>Annotation of Pediculus humanus corporis strain USDA.</title>
        <authorList>
            <person name="Kirkness E."/>
            <person name="Hannick L."/>
            <person name="Hass B."/>
            <person name="Bruggner R."/>
            <person name="Lawson D."/>
            <person name="Bidwell S."/>
            <person name="Joardar V."/>
            <person name="Caler E."/>
            <person name="Walenz B."/>
            <person name="Inman J."/>
            <person name="Schobel S."/>
            <person name="Galinsky K."/>
            <person name="Amedeo P."/>
            <person name="Strausberg R."/>
        </authorList>
    </citation>
    <scope>NUCLEOTIDE SEQUENCE</scope>
    <source>
        <strain evidence="4">USDA</strain>
    </source>
</reference>
<dbReference type="GeneID" id="8231011"/>
<proteinExistence type="predicted"/>
<evidence type="ECO:0000313" key="5">
    <source>
        <dbReference type="EnsemblMetazoa" id="PHUM061520-PA"/>
    </source>
</evidence>
<organism>
    <name type="scientific">Pediculus humanus subsp. corporis</name>
    <name type="common">Body louse</name>
    <dbReference type="NCBI Taxonomy" id="121224"/>
    <lineage>
        <taxon>Eukaryota</taxon>
        <taxon>Metazoa</taxon>
        <taxon>Ecdysozoa</taxon>
        <taxon>Arthropoda</taxon>
        <taxon>Hexapoda</taxon>
        <taxon>Insecta</taxon>
        <taxon>Pterygota</taxon>
        <taxon>Neoptera</taxon>
        <taxon>Paraneoptera</taxon>
        <taxon>Psocodea</taxon>
        <taxon>Troctomorpha</taxon>
        <taxon>Phthiraptera</taxon>
        <taxon>Anoplura</taxon>
        <taxon>Pediculidae</taxon>
        <taxon>Pediculus</taxon>
    </lineage>
</organism>